<dbReference type="Gene3D" id="1.10.340.70">
    <property type="match status" value="1"/>
</dbReference>
<dbReference type="PROSITE" id="PS50994">
    <property type="entry name" value="INTEGRASE"/>
    <property type="match status" value="1"/>
</dbReference>
<evidence type="ECO:0000313" key="4">
    <source>
        <dbReference type="EMBL" id="KAK3916276.1"/>
    </source>
</evidence>
<dbReference type="PANTHER" id="PTHR37984:SF5">
    <property type="entry name" value="PROTEIN NYNRIN-LIKE"/>
    <property type="match status" value="1"/>
</dbReference>
<feature type="compositionally biased region" description="Acidic residues" evidence="2">
    <location>
        <begin position="435"/>
        <end position="448"/>
    </location>
</feature>
<reference evidence="4" key="1">
    <citation type="submission" date="2021-07" db="EMBL/GenBank/DDBJ databases">
        <authorList>
            <person name="Catto M.A."/>
            <person name="Jacobson A."/>
            <person name="Kennedy G."/>
            <person name="Labadie P."/>
            <person name="Hunt B.G."/>
            <person name="Srinivasan R."/>
        </authorList>
    </citation>
    <scope>NUCLEOTIDE SEQUENCE</scope>
    <source>
        <strain evidence="4">PL_HMW_Pooled</strain>
        <tissue evidence="4">Head</tissue>
    </source>
</reference>
<dbReference type="GO" id="GO:0003676">
    <property type="term" value="F:nucleic acid binding"/>
    <property type="evidence" value="ECO:0007669"/>
    <property type="project" value="InterPro"/>
</dbReference>
<evidence type="ECO:0000259" key="3">
    <source>
        <dbReference type="PROSITE" id="PS50994"/>
    </source>
</evidence>
<evidence type="ECO:0000256" key="2">
    <source>
        <dbReference type="SAM" id="MobiDB-lite"/>
    </source>
</evidence>
<evidence type="ECO:0000256" key="1">
    <source>
        <dbReference type="ARBA" id="ARBA00012493"/>
    </source>
</evidence>
<sequence length="494" mass="57475">MVPVSSQILDKIRLYSKEDIEIQELRRYTLSGWPNSRNQTTACVKSYWNNRADIHLENDLIFFQDRVIVPSKLREEMLTKLHEGHLGISKTHSIAAQTIYWPRIYQDICDMIITCKTCAKYQPNKKKEPMERRVIPTRPWSHLAMDIMNFNNVDFLIVVDVYSKWLEILKLSSKQAKEINHQLLQLFSRHGIPDLIYCDNNPFNSKECCDFAKELSFQLVFSSPNYPQSNGQAERFVKVAKNIVQKCYEDKTSVEIALLNYRNSKVQSLNATPAQLLNSRRLKTKIPVNEKLLQPELQTETFEKLKKNQDTTAANYNKSYLVKADGKEYVRTSRHIRKFGKEKETVREENTAYPYTVFDLEEAISKPPSTASEEISNTNETENSDSSSDEENKDDEETNDDEENSDDEENKSLSQNGDTRSDDGNDTNMENSDTNMEDDEFFTDEENEQYQTPTSSDEENDHERITLRRSLRIPKPKKCLCDREAWKTTLTTKL</sequence>
<evidence type="ECO:0000313" key="5">
    <source>
        <dbReference type="Proteomes" id="UP001219518"/>
    </source>
</evidence>
<dbReference type="InterPro" id="IPR041588">
    <property type="entry name" value="Integrase_H2C2"/>
</dbReference>
<dbReference type="FunFam" id="3.30.420.10:FF:000063">
    <property type="entry name" value="Retrovirus-related Pol polyprotein from transposon 297-like Protein"/>
    <property type="match status" value="1"/>
</dbReference>
<feature type="compositionally biased region" description="Low complexity" evidence="2">
    <location>
        <begin position="372"/>
        <end position="386"/>
    </location>
</feature>
<dbReference type="EC" id="2.7.7.49" evidence="1"/>
<gene>
    <name evidence="4" type="ORF">KUF71_006144</name>
</gene>
<dbReference type="GO" id="GO:0015074">
    <property type="term" value="P:DNA integration"/>
    <property type="evidence" value="ECO:0007669"/>
    <property type="project" value="InterPro"/>
</dbReference>
<dbReference type="InterPro" id="IPR012337">
    <property type="entry name" value="RNaseH-like_sf"/>
</dbReference>
<protein>
    <recommendedName>
        <fullName evidence="1">RNA-directed DNA polymerase</fullName>
        <ecNumber evidence="1">2.7.7.49</ecNumber>
    </recommendedName>
</protein>
<dbReference type="FunFam" id="1.10.340.70:FF:000003">
    <property type="entry name" value="Protein CBG25708"/>
    <property type="match status" value="1"/>
</dbReference>
<dbReference type="PANTHER" id="PTHR37984">
    <property type="entry name" value="PROTEIN CBG26694"/>
    <property type="match status" value="1"/>
</dbReference>
<name>A0AAE1H8N7_9NEOP</name>
<comment type="caution">
    <text evidence="4">The sequence shown here is derived from an EMBL/GenBank/DDBJ whole genome shotgun (WGS) entry which is preliminary data.</text>
</comment>
<dbReference type="EMBL" id="JAHWGI010000505">
    <property type="protein sequence ID" value="KAK3916276.1"/>
    <property type="molecule type" value="Genomic_DNA"/>
</dbReference>
<dbReference type="GO" id="GO:0003964">
    <property type="term" value="F:RNA-directed DNA polymerase activity"/>
    <property type="evidence" value="ECO:0007669"/>
    <property type="project" value="UniProtKB-EC"/>
</dbReference>
<dbReference type="Proteomes" id="UP001219518">
    <property type="component" value="Unassembled WGS sequence"/>
</dbReference>
<dbReference type="Pfam" id="PF00665">
    <property type="entry name" value="rve"/>
    <property type="match status" value="1"/>
</dbReference>
<dbReference type="InterPro" id="IPR050951">
    <property type="entry name" value="Retrovirus_Pol_polyprotein"/>
</dbReference>
<dbReference type="InterPro" id="IPR036397">
    <property type="entry name" value="RNaseH_sf"/>
</dbReference>
<dbReference type="Pfam" id="PF17921">
    <property type="entry name" value="Integrase_H2C2"/>
    <property type="match status" value="1"/>
</dbReference>
<feature type="domain" description="Integrase catalytic" evidence="3">
    <location>
        <begin position="135"/>
        <end position="295"/>
    </location>
</feature>
<dbReference type="Gene3D" id="3.30.420.10">
    <property type="entry name" value="Ribonuclease H-like superfamily/Ribonuclease H"/>
    <property type="match status" value="1"/>
</dbReference>
<proteinExistence type="predicted"/>
<dbReference type="AlphaFoldDB" id="A0AAE1H8N7"/>
<organism evidence="4 5">
    <name type="scientific">Frankliniella fusca</name>
    <dbReference type="NCBI Taxonomy" id="407009"/>
    <lineage>
        <taxon>Eukaryota</taxon>
        <taxon>Metazoa</taxon>
        <taxon>Ecdysozoa</taxon>
        <taxon>Arthropoda</taxon>
        <taxon>Hexapoda</taxon>
        <taxon>Insecta</taxon>
        <taxon>Pterygota</taxon>
        <taxon>Neoptera</taxon>
        <taxon>Paraneoptera</taxon>
        <taxon>Thysanoptera</taxon>
        <taxon>Terebrantia</taxon>
        <taxon>Thripoidea</taxon>
        <taxon>Thripidae</taxon>
        <taxon>Frankliniella</taxon>
    </lineage>
</organism>
<dbReference type="InterPro" id="IPR001584">
    <property type="entry name" value="Integrase_cat-core"/>
</dbReference>
<feature type="compositionally biased region" description="Acidic residues" evidence="2">
    <location>
        <begin position="387"/>
        <end position="409"/>
    </location>
</feature>
<feature type="region of interest" description="Disordered" evidence="2">
    <location>
        <begin position="366"/>
        <end position="469"/>
    </location>
</feature>
<accession>A0AAE1H8N7</accession>
<reference evidence="4" key="2">
    <citation type="journal article" date="2023" name="BMC Genomics">
        <title>Pest status, molecular evolution, and epigenetic factors derived from the genome assembly of Frankliniella fusca, a thysanopteran phytovirus vector.</title>
        <authorList>
            <person name="Catto M.A."/>
            <person name="Labadie P.E."/>
            <person name="Jacobson A.L."/>
            <person name="Kennedy G.G."/>
            <person name="Srinivasan R."/>
            <person name="Hunt B.G."/>
        </authorList>
    </citation>
    <scope>NUCLEOTIDE SEQUENCE</scope>
    <source>
        <strain evidence="4">PL_HMW_Pooled</strain>
    </source>
</reference>
<dbReference type="SUPFAM" id="SSF53098">
    <property type="entry name" value="Ribonuclease H-like"/>
    <property type="match status" value="1"/>
</dbReference>
<keyword evidence="5" id="KW-1185">Reference proteome</keyword>